<feature type="compositionally biased region" description="Low complexity" evidence="1">
    <location>
        <begin position="108"/>
        <end position="138"/>
    </location>
</feature>
<evidence type="ECO:0000256" key="1">
    <source>
        <dbReference type="SAM" id="MobiDB-lite"/>
    </source>
</evidence>
<keyword evidence="3" id="KW-1185">Reference proteome</keyword>
<feature type="region of interest" description="Disordered" evidence="1">
    <location>
        <begin position="108"/>
        <end position="143"/>
    </location>
</feature>
<dbReference type="PROSITE" id="PS00028">
    <property type="entry name" value="ZINC_FINGER_C2H2_1"/>
    <property type="match status" value="1"/>
</dbReference>
<evidence type="ECO:0000313" key="4">
    <source>
        <dbReference type="WBParaSite" id="L893_g25543.t1"/>
    </source>
</evidence>
<dbReference type="AlphaFoldDB" id="A0A1I7ZF37"/>
<feature type="compositionally biased region" description="Acidic residues" evidence="1">
    <location>
        <begin position="190"/>
        <end position="200"/>
    </location>
</feature>
<sequence length="231" mass="27064">MESQHVVMESFHMKAQCLHCMEIVALVDRTSHMLNKHETQLWFTCPNRRCERTVSDPELINFHSKVRRHLRGLTYYERTTFARTVEKVFRDHFKNKLVEERQIISPFSQSQSQGEVNNNNNHQSQSQSQGQVSNNNNQCAEPPRVEHPRIEALKGEFAEMAPLKNQRSCDNVDMATSSRSNRSLKRSRAEEEEDDDDDDIEILGDRRVPQMMPRPFVLKEEELVEVQIIDQ</sequence>
<organism evidence="3 4">
    <name type="scientific">Steinernema glaseri</name>
    <dbReference type="NCBI Taxonomy" id="37863"/>
    <lineage>
        <taxon>Eukaryota</taxon>
        <taxon>Metazoa</taxon>
        <taxon>Ecdysozoa</taxon>
        <taxon>Nematoda</taxon>
        <taxon>Chromadorea</taxon>
        <taxon>Rhabditida</taxon>
        <taxon>Tylenchina</taxon>
        <taxon>Panagrolaimomorpha</taxon>
        <taxon>Strongyloidoidea</taxon>
        <taxon>Steinernematidae</taxon>
        <taxon>Steinernema</taxon>
    </lineage>
</organism>
<name>A0A1I7ZF37_9BILA</name>
<feature type="region of interest" description="Disordered" evidence="1">
    <location>
        <begin position="162"/>
        <end position="200"/>
    </location>
</feature>
<protein>
    <submittedName>
        <fullName evidence="4">C2H2-type domain-containing protein</fullName>
    </submittedName>
</protein>
<dbReference type="Proteomes" id="UP000095287">
    <property type="component" value="Unplaced"/>
</dbReference>
<feature type="domain" description="C2H2-type" evidence="2">
    <location>
        <begin position="45"/>
        <end position="69"/>
    </location>
</feature>
<reference evidence="4" key="1">
    <citation type="submission" date="2016-11" db="UniProtKB">
        <authorList>
            <consortium name="WormBaseParasite"/>
        </authorList>
    </citation>
    <scope>IDENTIFICATION</scope>
</reference>
<dbReference type="InterPro" id="IPR013087">
    <property type="entry name" value="Znf_C2H2_type"/>
</dbReference>
<dbReference type="WBParaSite" id="L893_g25543.t1">
    <property type="protein sequence ID" value="L893_g25543.t1"/>
    <property type="gene ID" value="L893_g25543"/>
</dbReference>
<accession>A0A1I7ZF37</accession>
<evidence type="ECO:0000259" key="2">
    <source>
        <dbReference type="PROSITE" id="PS00028"/>
    </source>
</evidence>
<proteinExistence type="predicted"/>
<evidence type="ECO:0000313" key="3">
    <source>
        <dbReference type="Proteomes" id="UP000095287"/>
    </source>
</evidence>